<reference evidence="2" key="1">
    <citation type="submission" date="2018-05" db="EMBL/GenBank/DDBJ databases">
        <authorList>
            <person name="Lanie J.A."/>
            <person name="Ng W.-L."/>
            <person name="Kazmierczak K.M."/>
            <person name="Andrzejewski T.M."/>
            <person name="Davidsen T.M."/>
            <person name="Wayne K.J."/>
            <person name="Tettelin H."/>
            <person name="Glass J.I."/>
            <person name="Rusch D."/>
            <person name="Podicherti R."/>
            <person name="Tsui H.-C.T."/>
            <person name="Winkler M.E."/>
        </authorList>
    </citation>
    <scope>NUCLEOTIDE SEQUENCE</scope>
</reference>
<name>A0A383C4I6_9ZZZZ</name>
<feature type="transmembrane region" description="Helical" evidence="1">
    <location>
        <begin position="6"/>
        <end position="23"/>
    </location>
</feature>
<dbReference type="EMBL" id="UINC01205779">
    <property type="protein sequence ID" value="SVE27112.1"/>
    <property type="molecule type" value="Genomic_DNA"/>
</dbReference>
<evidence type="ECO:0000256" key="1">
    <source>
        <dbReference type="SAM" id="Phobius"/>
    </source>
</evidence>
<feature type="non-terminal residue" evidence="2">
    <location>
        <position position="24"/>
    </location>
</feature>
<proteinExistence type="predicted"/>
<sequence>MVELMISLAIGSLITAGVVQLYTA</sequence>
<keyword evidence="1" id="KW-0812">Transmembrane</keyword>
<accession>A0A383C4I6</accession>
<organism evidence="2">
    <name type="scientific">marine metagenome</name>
    <dbReference type="NCBI Taxonomy" id="408172"/>
    <lineage>
        <taxon>unclassified sequences</taxon>
        <taxon>metagenomes</taxon>
        <taxon>ecological metagenomes</taxon>
    </lineage>
</organism>
<dbReference type="AlphaFoldDB" id="A0A383C4I6"/>
<evidence type="ECO:0000313" key="2">
    <source>
        <dbReference type="EMBL" id="SVE27112.1"/>
    </source>
</evidence>
<keyword evidence="1" id="KW-1133">Transmembrane helix</keyword>
<keyword evidence="1" id="KW-0472">Membrane</keyword>
<gene>
    <name evidence="2" type="ORF">METZ01_LOCUS479966</name>
</gene>
<protein>
    <submittedName>
        <fullName evidence="2">Uncharacterized protein</fullName>
    </submittedName>
</protein>